<dbReference type="GO" id="GO:0000160">
    <property type="term" value="P:phosphorelay signal transduction system"/>
    <property type="evidence" value="ECO:0007669"/>
    <property type="project" value="InterPro"/>
</dbReference>
<evidence type="ECO:0000259" key="6">
    <source>
        <dbReference type="PROSITE" id="PS50043"/>
    </source>
</evidence>
<dbReference type="Pfam" id="PF00072">
    <property type="entry name" value="Response_reg"/>
    <property type="match status" value="1"/>
</dbReference>
<dbReference type="PANTHER" id="PTHR43214">
    <property type="entry name" value="TWO-COMPONENT RESPONSE REGULATOR"/>
    <property type="match status" value="1"/>
</dbReference>
<dbReference type="PANTHER" id="PTHR43214:SF24">
    <property type="entry name" value="TRANSCRIPTIONAL REGULATORY PROTEIN NARL-RELATED"/>
    <property type="match status" value="1"/>
</dbReference>
<dbReference type="Pfam" id="PF00196">
    <property type="entry name" value="GerE"/>
    <property type="match status" value="1"/>
</dbReference>
<reference evidence="8 9" key="1">
    <citation type="submission" date="2018-06" db="EMBL/GenBank/DDBJ databases">
        <authorList>
            <consortium name="Pathogen Informatics"/>
            <person name="Doyle S."/>
        </authorList>
    </citation>
    <scope>NUCLEOTIDE SEQUENCE [LARGE SCALE GENOMIC DNA]</scope>
    <source>
        <strain evidence="8 9">NCTC2665</strain>
    </source>
</reference>
<dbReference type="PRINTS" id="PR00038">
    <property type="entry name" value="HTHLUXR"/>
</dbReference>
<keyword evidence="1 5" id="KW-0597">Phosphoprotein</keyword>
<accession>A0A7Z7P9N0</accession>
<feature type="modified residue" description="4-aspartylphosphate" evidence="5">
    <location>
        <position position="51"/>
    </location>
</feature>
<dbReference type="InterPro" id="IPR000792">
    <property type="entry name" value="Tscrpt_reg_LuxR_C"/>
</dbReference>
<keyword evidence="4" id="KW-0804">Transcription</keyword>
<evidence type="ECO:0000259" key="7">
    <source>
        <dbReference type="PROSITE" id="PS50110"/>
    </source>
</evidence>
<feature type="domain" description="Response regulatory" evidence="7">
    <location>
        <begin position="1"/>
        <end position="116"/>
    </location>
</feature>
<dbReference type="PROSITE" id="PS50110">
    <property type="entry name" value="RESPONSE_REGULATORY"/>
    <property type="match status" value="1"/>
</dbReference>
<dbReference type="CDD" id="cd17535">
    <property type="entry name" value="REC_NarL-like"/>
    <property type="match status" value="1"/>
</dbReference>
<dbReference type="InterPro" id="IPR011006">
    <property type="entry name" value="CheY-like_superfamily"/>
</dbReference>
<dbReference type="CDD" id="cd06170">
    <property type="entry name" value="LuxR_C_like"/>
    <property type="match status" value="1"/>
</dbReference>
<keyword evidence="3" id="KW-0238">DNA-binding</keyword>
<dbReference type="EMBL" id="LS483396">
    <property type="protein sequence ID" value="SQG48083.1"/>
    <property type="molecule type" value="Genomic_DNA"/>
</dbReference>
<dbReference type="InterPro" id="IPR016032">
    <property type="entry name" value="Sig_transdc_resp-reg_C-effctor"/>
</dbReference>
<dbReference type="SUPFAM" id="SSF52172">
    <property type="entry name" value="CheY-like"/>
    <property type="match status" value="1"/>
</dbReference>
<keyword evidence="2" id="KW-0805">Transcription regulation</keyword>
<name>A0A7Z7P9N0_MICLC</name>
<dbReference type="InterPro" id="IPR058245">
    <property type="entry name" value="NreC/VraR/RcsB-like_REC"/>
</dbReference>
<dbReference type="GO" id="GO:0003677">
    <property type="term" value="F:DNA binding"/>
    <property type="evidence" value="ECO:0007669"/>
    <property type="project" value="UniProtKB-KW"/>
</dbReference>
<dbReference type="InterPro" id="IPR039420">
    <property type="entry name" value="WalR-like"/>
</dbReference>
<dbReference type="GO" id="GO:0006355">
    <property type="term" value="P:regulation of DNA-templated transcription"/>
    <property type="evidence" value="ECO:0007669"/>
    <property type="project" value="InterPro"/>
</dbReference>
<organism evidence="8 9">
    <name type="scientific">Micrococcus luteus (strain ATCC 4698 / DSM 20030 / JCM 1464 / CCM 169 / CCUG 5858 / IAM 1056 / NBRC 3333 / NCIMB 9278 / NCTC 2665 / VKM Ac-2230)</name>
    <name type="common">Micrococcus lysodeikticus</name>
    <dbReference type="NCBI Taxonomy" id="465515"/>
    <lineage>
        <taxon>Bacteria</taxon>
        <taxon>Bacillati</taxon>
        <taxon>Actinomycetota</taxon>
        <taxon>Actinomycetes</taxon>
        <taxon>Micrococcales</taxon>
        <taxon>Micrococcaceae</taxon>
        <taxon>Micrococcus</taxon>
    </lineage>
</organism>
<dbReference type="SUPFAM" id="SSF46894">
    <property type="entry name" value="C-terminal effector domain of the bipartite response regulators"/>
    <property type="match status" value="1"/>
</dbReference>
<protein>
    <submittedName>
        <fullName evidence="8">Response regulator protein vraR</fullName>
    </submittedName>
</protein>
<evidence type="ECO:0000256" key="1">
    <source>
        <dbReference type="ARBA" id="ARBA00022553"/>
    </source>
</evidence>
<dbReference type="SMART" id="SM00421">
    <property type="entry name" value="HTH_LUXR"/>
    <property type="match status" value="1"/>
</dbReference>
<evidence type="ECO:0000256" key="4">
    <source>
        <dbReference type="ARBA" id="ARBA00023163"/>
    </source>
</evidence>
<gene>
    <name evidence="8" type="primary">vraR_2</name>
    <name evidence="8" type="ORF">NCTC2665_00856</name>
</gene>
<evidence type="ECO:0000256" key="2">
    <source>
        <dbReference type="ARBA" id="ARBA00023015"/>
    </source>
</evidence>
<proteinExistence type="predicted"/>
<dbReference type="Proteomes" id="UP000248985">
    <property type="component" value="Chromosome 1"/>
</dbReference>
<evidence type="ECO:0000256" key="3">
    <source>
        <dbReference type="ARBA" id="ARBA00023125"/>
    </source>
</evidence>
<dbReference type="InterPro" id="IPR001789">
    <property type="entry name" value="Sig_transdc_resp-reg_receiver"/>
</dbReference>
<evidence type="ECO:0000313" key="9">
    <source>
        <dbReference type="Proteomes" id="UP000248985"/>
    </source>
</evidence>
<evidence type="ECO:0000313" key="8">
    <source>
        <dbReference type="EMBL" id="SQG48083.1"/>
    </source>
</evidence>
<dbReference type="SMART" id="SM00448">
    <property type="entry name" value="REC"/>
    <property type="match status" value="1"/>
</dbReference>
<dbReference type="Gene3D" id="3.40.50.2300">
    <property type="match status" value="1"/>
</dbReference>
<dbReference type="PROSITE" id="PS50043">
    <property type="entry name" value="HTH_LUXR_2"/>
    <property type="match status" value="1"/>
</dbReference>
<feature type="domain" description="HTH luxR-type" evidence="6">
    <location>
        <begin position="148"/>
        <end position="213"/>
    </location>
</feature>
<dbReference type="AlphaFoldDB" id="A0A7Z7P9N0"/>
<evidence type="ECO:0000256" key="5">
    <source>
        <dbReference type="PROSITE-ProRule" id="PRU00169"/>
    </source>
</evidence>
<sequence>MLVADDQQLMRTALAHFVSTAEDLEVVGTAADGVEAVEMAKDLRPDVVLMDMQMPRMDGIEATTAIMAEAPEVRVLAITTFSSEAYLVPALRAGASGYLVKDAPPEEVVEAVRQVHRGDAVFSPRVARELIETVTQQSERRESAAAHALTELEELTPRELEVVTELAKGSSNAEIAQALFLAEATVKSHLGKIMDKWQARDRVQVLIRASRAGLVSFDD</sequence>